<feature type="repeat" description="ANK" evidence="3">
    <location>
        <begin position="67"/>
        <end position="99"/>
    </location>
</feature>
<dbReference type="SUPFAM" id="SSF48403">
    <property type="entry name" value="Ankyrin repeat"/>
    <property type="match status" value="1"/>
</dbReference>
<dbReference type="PANTHER" id="PTHR24171">
    <property type="entry name" value="ANKYRIN REPEAT DOMAIN-CONTAINING PROTEIN 39-RELATED"/>
    <property type="match status" value="1"/>
</dbReference>
<dbReference type="InterPro" id="IPR036770">
    <property type="entry name" value="Ankyrin_rpt-contain_sf"/>
</dbReference>
<protein>
    <submittedName>
        <fullName evidence="4">Ankyrin repeat domain-containing protein</fullName>
    </submittedName>
</protein>
<dbReference type="InterPro" id="IPR002110">
    <property type="entry name" value="Ankyrin_rpt"/>
</dbReference>
<evidence type="ECO:0000256" key="3">
    <source>
        <dbReference type="PROSITE-ProRule" id="PRU00023"/>
    </source>
</evidence>
<proteinExistence type="predicted"/>
<dbReference type="PANTHER" id="PTHR24171:SF9">
    <property type="entry name" value="ANKYRIN REPEAT DOMAIN-CONTAINING PROTEIN 39"/>
    <property type="match status" value="1"/>
</dbReference>
<keyword evidence="5" id="KW-1185">Reference proteome</keyword>
<keyword evidence="1" id="KW-0677">Repeat</keyword>
<dbReference type="RefSeq" id="WP_190406784.1">
    <property type="nucleotide sequence ID" value="NZ_JACJRF010000011.1"/>
</dbReference>
<keyword evidence="2 3" id="KW-0040">ANK repeat</keyword>
<dbReference type="SMART" id="SM00248">
    <property type="entry name" value="ANK"/>
    <property type="match status" value="3"/>
</dbReference>
<organism evidence="4 5">
    <name type="scientific">Anabaena subtropica FACHB-260</name>
    <dbReference type="NCBI Taxonomy" id="2692884"/>
    <lineage>
        <taxon>Bacteria</taxon>
        <taxon>Bacillati</taxon>
        <taxon>Cyanobacteriota</taxon>
        <taxon>Cyanophyceae</taxon>
        <taxon>Nostocales</taxon>
        <taxon>Nostocaceae</taxon>
        <taxon>Anabaena</taxon>
    </lineage>
</organism>
<accession>A0ABR8CMT4</accession>
<evidence type="ECO:0000256" key="1">
    <source>
        <dbReference type="ARBA" id="ARBA00022737"/>
    </source>
</evidence>
<dbReference type="EMBL" id="JACJRF010000011">
    <property type="protein sequence ID" value="MBD2344334.1"/>
    <property type="molecule type" value="Genomic_DNA"/>
</dbReference>
<dbReference type="Gene3D" id="1.25.40.20">
    <property type="entry name" value="Ankyrin repeat-containing domain"/>
    <property type="match status" value="1"/>
</dbReference>
<gene>
    <name evidence="4" type="ORF">H6G18_09255</name>
</gene>
<comment type="caution">
    <text evidence="4">The sequence shown here is derived from an EMBL/GenBank/DDBJ whole genome shotgun (WGS) entry which is preliminary data.</text>
</comment>
<feature type="repeat" description="ANK" evidence="3">
    <location>
        <begin position="134"/>
        <end position="156"/>
    </location>
</feature>
<dbReference type="Pfam" id="PF12796">
    <property type="entry name" value="Ank_2"/>
    <property type="match status" value="2"/>
</dbReference>
<name>A0ABR8CMT4_9NOST</name>
<evidence type="ECO:0000313" key="4">
    <source>
        <dbReference type="EMBL" id="MBD2344334.1"/>
    </source>
</evidence>
<feature type="repeat" description="ANK" evidence="3">
    <location>
        <begin position="33"/>
        <end position="65"/>
    </location>
</feature>
<reference evidence="4 5" key="1">
    <citation type="journal article" date="2020" name="ISME J.">
        <title>Comparative genomics reveals insights into cyanobacterial evolution and habitat adaptation.</title>
        <authorList>
            <person name="Chen M.Y."/>
            <person name="Teng W.K."/>
            <person name="Zhao L."/>
            <person name="Hu C.X."/>
            <person name="Zhou Y.K."/>
            <person name="Han B.P."/>
            <person name="Song L.R."/>
            <person name="Shu W.S."/>
        </authorList>
    </citation>
    <scope>NUCLEOTIDE SEQUENCE [LARGE SCALE GENOMIC DNA]</scope>
    <source>
        <strain evidence="4 5">FACHB-260</strain>
    </source>
</reference>
<dbReference type="PROSITE" id="PS50088">
    <property type="entry name" value="ANK_REPEAT"/>
    <property type="match status" value="4"/>
</dbReference>
<feature type="repeat" description="ANK" evidence="3">
    <location>
        <begin position="101"/>
        <end position="133"/>
    </location>
</feature>
<dbReference type="Proteomes" id="UP000607281">
    <property type="component" value="Unassembled WGS sequence"/>
</dbReference>
<sequence>MSNNLVDAVIHNNLKDAKKLIETGVNVNQTDSNGNSLLLVSSANGQSEMVKLLLDAGADIHVVDSNMKATALHASAYLRHPEVMKILIDYGINIDAQGPYNGYTPLHDAVWQNNIEGVRLLIKAGARLDIKSNDGDTPLDIAKKSGRKEIVAMLSS</sequence>
<evidence type="ECO:0000256" key="2">
    <source>
        <dbReference type="ARBA" id="ARBA00023043"/>
    </source>
</evidence>
<dbReference type="PROSITE" id="PS50297">
    <property type="entry name" value="ANK_REP_REGION"/>
    <property type="match status" value="4"/>
</dbReference>
<evidence type="ECO:0000313" key="5">
    <source>
        <dbReference type="Proteomes" id="UP000607281"/>
    </source>
</evidence>